<evidence type="ECO:0000259" key="2">
    <source>
        <dbReference type="Pfam" id="PF05678"/>
    </source>
</evidence>
<proteinExistence type="predicted"/>
<evidence type="ECO:0000313" key="3">
    <source>
        <dbReference type="EMBL" id="KAJ0985255.1"/>
    </source>
</evidence>
<dbReference type="InterPro" id="IPR008889">
    <property type="entry name" value="VQ"/>
</dbReference>
<gene>
    <name evidence="3" type="ORF">J5N97_003611</name>
</gene>
<dbReference type="OrthoDB" id="665788at2759"/>
<evidence type="ECO:0000313" key="4">
    <source>
        <dbReference type="Proteomes" id="UP001085076"/>
    </source>
</evidence>
<feature type="domain" description="VQ" evidence="2">
    <location>
        <begin position="30"/>
        <end position="56"/>
    </location>
</feature>
<organism evidence="3 4">
    <name type="scientific">Dioscorea zingiberensis</name>
    <dbReference type="NCBI Taxonomy" id="325984"/>
    <lineage>
        <taxon>Eukaryota</taxon>
        <taxon>Viridiplantae</taxon>
        <taxon>Streptophyta</taxon>
        <taxon>Embryophyta</taxon>
        <taxon>Tracheophyta</taxon>
        <taxon>Spermatophyta</taxon>
        <taxon>Magnoliopsida</taxon>
        <taxon>Liliopsida</taxon>
        <taxon>Dioscoreales</taxon>
        <taxon>Dioscoreaceae</taxon>
        <taxon>Dioscorea</taxon>
    </lineage>
</organism>
<dbReference type="Pfam" id="PF05678">
    <property type="entry name" value="VQ"/>
    <property type="match status" value="1"/>
</dbReference>
<feature type="region of interest" description="Disordered" evidence="1">
    <location>
        <begin position="1"/>
        <end position="24"/>
    </location>
</feature>
<dbReference type="Proteomes" id="UP001085076">
    <property type="component" value="Miscellaneous, Linkage group lg01"/>
</dbReference>
<protein>
    <recommendedName>
        <fullName evidence="2">VQ domain-containing protein</fullName>
    </recommendedName>
</protein>
<evidence type="ECO:0000256" key="1">
    <source>
        <dbReference type="SAM" id="MobiDB-lite"/>
    </source>
</evidence>
<name>A0A9D5D707_9LILI</name>
<dbReference type="PANTHER" id="PTHR33624">
    <property type="entry name" value="SIGMA FACTOR BINDING PROTEIN 1, CHLOROPLASTIC"/>
    <property type="match status" value="1"/>
</dbReference>
<sequence length="199" mass="22643">MQQQQQQQPENKKREPPNKAKKKPLKVVYISSPLKVKVNASKFRDVVQELTGRDSNVAHMSKLQEFDAVQTHQYSTVPFGMFDQCEMSLTGPPDEGLQKIRGLQGLWMRRDIELDPRPGTIALLLASDNVVQILKTIRDLVFLDGKDNLHTDEMRAGVAHTPSRQLPSIIKYNIGSCRHNILVALKQGQRPLLWIVKEK</sequence>
<reference evidence="3" key="1">
    <citation type="submission" date="2021-03" db="EMBL/GenBank/DDBJ databases">
        <authorList>
            <person name="Li Z."/>
            <person name="Yang C."/>
        </authorList>
    </citation>
    <scope>NUCLEOTIDE SEQUENCE</scope>
    <source>
        <strain evidence="3">Dzin_1.0</strain>
        <tissue evidence="3">Leaf</tissue>
    </source>
</reference>
<reference evidence="3" key="2">
    <citation type="journal article" date="2022" name="Hortic Res">
        <title>The genome of Dioscorea zingiberensis sheds light on the biosynthesis, origin and evolution of the medicinally important diosgenin saponins.</title>
        <authorList>
            <person name="Li Y."/>
            <person name="Tan C."/>
            <person name="Li Z."/>
            <person name="Guo J."/>
            <person name="Li S."/>
            <person name="Chen X."/>
            <person name="Wang C."/>
            <person name="Dai X."/>
            <person name="Yang H."/>
            <person name="Song W."/>
            <person name="Hou L."/>
            <person name="Xu J."/>
            <person name="Tong Z."/>
            <person name="Xu A."/>
            <person name="Yuan X."/>
            <person name="Wang W."/>
            <person name="Yang Q."/>
            <person name="Chen L."/>
            <person name="Sun Z."/>
            <person name="Wang K."/>
            <person name="Pan B."/>
            <person name="Chen J."/>
            <person name="Bao Y."/>
            <person name="Liu F."/>
            <person name="Qi X."/>
            <person name="Gang D.R."/>
            <person name="Wen J."/>
            <person name="Li J."/>
        </authorList>
    </citation>
    <scope>NUCLEOTIDE SEQUENCE</scope>
    <source>
        <strain evidence="3">Dzin_1.0</strain>
    </source>
</reference>
<dbReference type="InterPro" id="IPR039335">
    <property type="entry name" value="SIB1/2"/>
</dbReference>
<dbReference type="EMBL" id="JAGGNH010000001">
    <property type="protein sequence ID" value="KAJ0985255.1"/>
    <property type="molecule type" value="Genomic_DNA"/>
</dbReference>
<comment type="caution">
    <text evidence="3">The sequence shown here is derived from an EMBL/GenBank/DDBJ whole genome shotgun (WGS) entry which is preliminary data.</text>
</comment>
<dbReference type="AlphaFoldDB" id="A0A9D5D707"/>
<dbReference type="PANTHER" id="PTHR33624:SF17">
    <property type="entry name" value="OS07G0687400 PROTEIN"/>
    <property type="match status" value="1"/>
</dbReference>
<keyword evidence="4" id="KW-1185">Reference proteome</keyword>
<accession>A0A9D5D707</accession>